<dbReference type="Pfam" id="PF22675">
    <property type="entry name" value="KH-I_KHDC4-BBP"/>
    <property type="match status" value="1"/>
</dbReference>
<comment type="caution">
    <text evidence="3">The sequence shown here is derived from an EMBL/GenBank/DDBJ whole genome shotgun (WGS) entry which is preliminary data.</text>
</comment>
<protein>
    <recommendedName>
        <fullName evidence="2">KHDC4/BBP-like KH-domain type I domain-containing protein</fullName>
    </recommendedName>
</protein>
<feature type="compositionally biased region" description="Low complexity" evidence="1">
    <location>
        <begin position="63"/>
        <end position="78"/>
    </location>
</feature>
<feature type="region of interest" description="Disordered" evidence="1">
    <location>
        <begin position="193"/>
        <end position="279"/>
    </location>
</feature>
<feature type="domain" description="KHDC4/BBP-like KH-domain type I" evidence="2">
    <location>
        <begin position="297"/>
        <end position="368"/>
    </location>
</feature>
<name>A0ABN9RS65_9DINO</name>
<proteinExistence type="predicted"/>
<feature type="region of interest" description="Disordered" evidence="1">
    <location>
        <begin position="1"/>
        <end position="92"/>
    </location>
</feature>
<dbReference type="SUPFAM" id="SSF54791">
    <property type="entry name" value="Eukaryotic type KH-domain (KH-domain type I)"/>
    <property type="match status" value="1"/>
</dbReference>
<dbReference type="PANTHER" id="PTHR15744:SF0">
    <property type="entry name" value="KH HOMOLOGY DOMAIN-CONTAINING PROTEIN 4"/>
    <property type="match status" value="1"/>
</dbReference>
<dbReference type="EMBL" id="CAUYUJ010007546">
    <property type="protein sequence ID" value="CAK0821123.1"/>
    <property type="molecule type" value="Genomic_DNA"/>
</dbReference>
<evidence type="ECO:0000259" key="2">
    <source>
        <dbReference type="Pfam" id="PF22675"/>
    </source>
</evidence>
<dbReference type="InterPro" id="IPR055256">
    <property type="entry name" value="KH_1_KHDC4/BBP-like"/>
</dbReference>
<dbReference type="PANTHER" id="PTHR15744">
    <property type="entry name" value="BLOM7"/>
    <property type="match status" value="1"/>
</dbReference>
<gene>
    <name evidence="3" type="ORF">PCOR1329_LOCUS22534</name>
</gene>
<feature type="compositionally biased region" description="Polar residues" evidence="1">
    <location>
        <begin position="1"/>
        <end position="10"/>
    </location>
</feature>
<evidence type="ECO:0000313" key="3">
    <source>
        <dbReference type="EMBL" id="CAK0821123.1"/>
    </source>
</evidence>
<reference evidence="3" key="1">
    <citation type="submission" date="2023-10" db="EMBL/GenBank/DDBJ databases">
        <authorList>
            <person name="Chen Y."/>
            <person name="Shah S."/>
            <person name="Dougan E. K."/>
            <person name="Thang M."/>
            <person name="Chan C."/>
        </authorList>
    </citation>
    <scope>NUCLEOTIDE SEQUENCE [LARGE SCALE GENOMIC DNA]</scope>
</reference>
<evidence type="ECO:0000313" key="4">
    <source>
        <dbReference type="Proteomes" id="UP001189429"/>
    </source>
</evidence>
<dbReference type="Proteomes" id="UP001189429">
    <property type="component" value="Unassembled WGS sequence"/>
</dbReference>
<feature type="compositionally biased region" description="Basic and acidic residues" evidence="1">
    <location>
        <begin position="230"/>
        <end position="240"/>
    </location>
</feature>
<dbReference type="InterPro" id="IPR036612">
    <property type="entry name" value="KH_dom_type_1_sf"/>
</dbReference>
<dbReference type="Gene3D" id="3.30.1370.10">
    <property type="entry name" value="K Homology domain, type 1"/>
    <property type="match status" value="1"/>
</dbReference>
<dbReference type="InterPro" id="IPR031121">
    <property type="entry name" value="RIK/BLOM7"/>
</dbReference>
<keyword evidence="4" id="KW-1185">Reference proteome</keyword>
<accession>A0ABN9RS65</accession>
<sequence length="429" mass="44933">MVTKVGSTVEETLACPRSGGLAAGRWESSSRPMRTPSVEPDAAGSPSTHGARGSSPREQRDVAAGGRLPAGAGPAMGRQQPGRVRAERRDAWAAAPDRAAGRLAGIAGRLAGLGAEADVSLTPQPVWPRWCVAPSRGARAEPAALDQLSVLSSPIPRKFGDGSCTGVAAEGPEPVASTANQALRRAAAAASVGAPPGLAAPDRQQPSAAWRAQPTPPRVPAEPAALTWEQHAHAAPKEAPRPAPPPSPPARATECRGLAGDPRVPRGEPPRSAEPCPPCGQPQRIRLCAHILLHMQAPGFDLVPRLIGRSGCNMRRIFGATGAKVRIRGRGSGFLEGRCLQEAPIPLMVVVTAGPEDAAGFVVAVEMVLQELRGLEEAFRLHCRRGQLRPGRRCFSVEATGPARDHLAEALVDVPLVDVRLRGRRQCKT</sequence>
<evidence type="ECO:0000256" key="1">
    <source>
        <dbReference type="SAM" id="MobiDB-lite"/>
    </source>
</evidence>
<organism evidence="3 4">
    <name type="scientific">Prorocentrum cordatum</name>
    <dbReference type="NCBI Taxonomy" id="2364126"/>
    <lineage>
        <taxon>Eukaryota</taxon>
        <taxon>Sar</taxon>
        <taxon>Alveolata</taxon>
        <taxon>Dinophyceae</taxon>
        <taxon>Prorocentrales</taxon>
        <taxon>Prorocentraceae</taxon>
        <taxon>Prorocentrum</taxon>
    </lineage>
</organism>